<gene>
    <name evidence="2" type="ORF">Glove_232g105</name>
</gene>
<protein>
    <submittedName>
        <fullName evidence="2">Uncharacterized protein</fullName>
    </submittedName>
</protein>
<comment type="caution">
    <text evidence="2">The sequence shown here is derived from an EMBL/GenBank/DDBJ whole genome shotgun (WGS) entry which is preliminary data.</text>
</comment>
<dbReference type="Proteomes" id="UP000266861">
    <property type="component" value="Unassembled WGS sequence"/>
</dbReference>
<accession>A0A397IJ31</accession>
<organism evidence="2 3">
    <name type="scientific">Diversispora epigaea</name>
    <dbReference type="NCBI Taxonomy" id="1348612"/>
    <lineage>
        <taxon>Eukaryota</taxon>
        <taxon>Fungi</taxon>
        <taxon>Fungi incertae sedis</taxon>
        <taxon>Mucoromycota</taxon>
        <taxon>Glomeromycotina</taxon>
        <taxon>Glomeromycetes</taxon>
        <taxon>Diversisporales</taxon>
        <taxon>Diversisporaceae</taxon>
        <taxon>Diversispora</taxon>
    </lineage>
</organism>
<reference evidence="2 3" key="1">
    <citation type="submission" date="2018-08" db="EMBL/GenBank/DDBJ databases">
        <title>Genome and evolution of the arbuscular mycorrhizal fungus Diversispora epigaea (formerly Glomus versiforme) and its bacterial endosymbionts.</title>
        <authorList>
            <person name="Sun X."/>
            <person name="Fei Z."/>
            <person name="Harrison M."/>
        </authorList>
    </citation>
    <scope>NUCLEOTIDE SEQUENCE [LARGE SCALE GENOMIC DNA]</scope>
    <source>
        <strain evidence="2 3">IT104</strain>
    </source>
</reference>
<feature type="region of interest" description="Disordered" evidence="1">
    <location>
        <begin position="1"/>
        <end position="21"/>
    </location>
</feature>
<evidence type="ECO:0000313" key="2">
    <source>
        <dbReference type="EMBL" id="RHZ73244.1"/>
    </source>
</evidence>
<evidence type="ECO:0000256" key="1">
    <source>
        <dbReference type="SAM" id="MobiDB-lite"/>
    </source>
</evidence>
<dbReference type="AlphaFoldDB" id="A0A397IJ31"/>
<name>A0A397IJ31_9GLOM</name>
<sequence length="172" mass="19254">MTPATKQGKKRGTEDAKSQKSFASAHVERLLPYRSCKVHQPALAEMVFSTNNLRKYYIYVGSIRRGSHNMTPATKQGKKRGTEDAKSQKSFASAHVERLLPYRSCKVHQPALAEMPSQNGRQGPCTPKVSQVPDKNFNCPQQLIIYRPTSPKNNIQLTYNLPNNNLPSNPTS</sequence>
<proteinExistence type="predicted"/>
<dbReference type="EMBL" id="PQFF01000215">
    <property type="protein sequence ID" value="RHZ73244.1"/>
    <property type="molecule type" value="Genomic_DNA"/>
</dbReference>
<evidence type="ECO:0000313" key="3">
    <source>
        <dbReference type="Proteomes" id="UP000266861"/>
    </source>
</evidence>
<keyword evidence="3" id="KW-1185">Reference proteome</keyword>